<comment type="caution">
    <text evidence="1">The sequence shown here is derived from an EMBL/GenBank/DDBJ whole genome shotgun (WGS) entry which is preliminary data.</text>
</comment>
<protein>
    <submittedName>
        <fullName evidence="1">Uncharacterized protein</fullName>
    </submittedName>
</protein>
<dbReference type="RefSeq" id="WP_120416227.1">
    <property type="nucleotide sequence ID" value="NZ_CAWOON010000032.1"/>
</dbReference>
<reference evidence="1 2" key="1">
    <citation type="submission" date="2018-09" db="EMBL/GenBank/DDBJ databases">
        <title>Genome sequencing of Aeromonas veronii MS-17-88.</title>
        <authorList>
            <person name="Tekedar H.C."/>
            <person name="Arick M.A."/>
            <person name="Hsu C.-Y."/>
            <person name="Thrash A."/>
            <person name="Karsi A."/>
            <person name="Lawrence M.L."/>
            <person name="Abdelhamed H."/>
        </authorList>
    </citation>
    <scope>NUCLEOTIDE SEQUENCE [LARGE SCALE GENOMIC DNA]</scope>
    <source>
        <strain evidence="1 2">MS 17-88</strain>
    </source>
</reference>
<dbReference type="EMBL" id="RAWX01000006">
    <property type="protein sequence ID" value="RKJ85005.1"/>
    <property type="molecule type" value="Genomic_DNA"/>
</dbReference>
<accession>A0A3A9I1T8</accession>
<organism evidence="1 2">
    <name type="scientific">Aeromonas veronii</name>
    <dbReference type="NCBI Taxonomy" id="654"/>
    <lineage>
        <taxon>Bacteria</taxon>
        <taxon>Pseudomonadati</taxon>
        <taxon>Pseudomonadota</taxon>
        <taxon>Gammaproteobacteria</taxon>
        <taxon>Aeromonadales</taxon>
        <taxon>Aeromonadaceae</taxon>
        <taxon>Aeromonas</taxon>
    </lineage>
</organism>
<dbReference type="Proteomes" id="UP000281725">
    <property type="component" value="Unassembled WGS sequence"/>
</dbReference>
<dbReference type="AlphaFoldDB" id="A0A3A9I1T8"/>
<evidence type="ECO:0000313" key="1">
    <source>
        <dbReference type="EMBL" id="RKJ85005.1"/>
    </source>
</evidence>
<proteinExistence type="predicted"/>
<sequence>MNYKVKLSLIVRDVDKTCFCAGAKELSLPFVPFVGLRLHEDMQVYTLATVGWADNEQCFYCSVEMSEELLSDGDLIDMDFIIETAKNSGWVGFNKIHRAEV</sequence>
<name>A0A3A9I1T8_AERVE</name>
<gene>
    <name evidence="1" type="ORF">D6R50_22080</name>
</gene>
<evidence type="ECO:0000313" key="2">
    <source>
        <dbReference type="Proteomes" id="UP000281725"/>
    </source>
</evidence>